<evidence type="ECO:0008006" key="3">
    <source>
        <dbReference type="Google" id="ProtNLM"/>
    </source>
</evidence>
<evidence type="ECO:0000313" key="2">
    <source>
        <dbReference type="Proteomes" id="UP000316621"/>
    </source>
</evidence>
<proteinExistence type="predicted"/>
<dbReference type="SUPFAM" id="SSF51161">
    <property type="entry name" value="Trimeric LpxA-like enzymes"/>
    <property type="match status" value="1"/>
</dbReference>
<dbReference type="EMBL" id="CM010716">
    <property type="protein sequence ID" value="RZC50012.1"/>
    <property type="molecule type" value="Genomic_DNA"/>
</dbReference>
<dbReference type="GO" id="GO:0008610">
    <property type="term" value="P:lipid biosynthetic process"/>
    <property type="evidence" value="ECO:0007669"/>
    <property type="project" value="InterPro"/>
</dbReference>
<protein>
    <recommendedName>
        <fullName evidence="3">UDP N-acetylglucosamine O-acyltransferase C-terminal domain-containing protein</fullName>
    </recommendedName>
</protein>
<dbReference type="Gramene" id="RZC50012">
    <property type="protein sequence ID" value="RZC50012"/>
    <property type="gene ID" value="C5167_018449"/>
</dbReference>
<dbReference type="PANTHER" id="PTHR43480">
    <property type="entry name" value="ACYL-[ACYL-CARRIER-PROTEIN]--UDP-N-ACETYLGLUCOSAMINE O-ACYLTRANSFERASE"/>
    <property type="match status" value="1"/>
</dbReference>
<dbReference type="STRING" id="3469.A0A4Y7IQN4"/>
<dbReference type="InterPro" id="IPR011004">
    <property type="entry name" value="Trimer_LpxA-like_sf"/>
</dbReference>
<sequence>MFLGREVALKKFHLKPSLVLLHPANAVIDQLFAAARGVIVCFQTVSGSGAIVGEDIPGRTTIGCNNIIGHHVVVGVKCQHMKYKPGSDCFLDVGENNEIREYTSIHRSSKSSDRKVIDDNNLIMGSCHIAHDCKLGNNVVFANNALIAGHVVVEEQTKDLAMLNVVCSMVQSIRDSFGQDRRGICKFRHWSGS</sequence>
<dbReference type="Gene3D" id="2.160.10.10">
    <property type="entry name" value="Hexapeptide repeat proteins"/>
    <property type="match status" value="1"/>
</dbReference>
<reference evidence="1 2" key="1">
    <citation type="journal article" date="2018" name="Science">
        <title>The opium poppy genome and morphinan production.</title>
        <authorList>
            <person name="Guo L."/>
            <person name="Winzer T."/>
            <person name="Yang X."/>
            <person name="Li Y."/>
            <person name="Ning Z."/>
            <person name="He Z."/>
            <person name="Teodor R."/>
            <person name="Lu Y."/>
            <person name="Bowser T.A."/>
            <person name="Graham I.A."/>
            <person name="Ye K."/>
        </authorList>
    </citation>
    <scope>NUCLEOTIDE SEQUENCE [LARGE SCALE GENOMIC DNA]</scope>
    <source>
        <strain evidence="2">cv. HN1</strain>
        <tissue evidence="1">Leaves</tissue>
    </source>
</reference>
<gene>
    <name evidence="1" type="ORF">C5167_018449</name>
</gene>
<evidence type="ECO:0000313" key="1">
    <source>
        <dbReference type="EMBL" id="RZC50012.1"/>
    </source>
</evidence>
<dbReference type="PANTHER" id="PTHR43480:SF1">
    <property type="entry name" value="ACYL-[ACYL-CARRIER-PROTEIN]--UDP-N-ACETYLGLUCOSAMINE O-ACYLTRANSFERASE, MITOCHONDRIAL-RELATED"/>
    <property type="match status" value="1"/>
</dbReference>
<name>A0A4Y7IQN4_PAPSO</name>
<keyword evidence="2" id="KW-1185">Reference proteome</keyword>
<accession>A0A4Y7IQN4</accession>
<dbReference type="InterPro" id="IPR001451">
    <property type="entry name" value="Hexapep"/>
</dbReference>
<dbReference type="Pfam" id="PF00132">
    <property type="entry name" value="Hexapep"/>
    <property type="match status" value="1"/>
</dbReference>
<dbReference type="GO" id="GO:0008780">
    <property type="term" value="F:acyl-[acyl-carrier-protein]-UDP-N-acetylglucosamine O-acyltransferase activity"/>
    <property type="evidence" value="ECO:0007669"/>
    <property type="project" value="InterPro"/>
</dbReference>
<dbReference type="InterPro" id="IPR010137">
    <property type="entry name" value="Lipid_A_LpxA"/>
</dbReference>
<dbReference type="Proteomes" id="UP000316621">
    <property type="component" value="Chromosome 2"/>
</dbReference>
<dbReference type="AlphaFoldDB" id="A0A4Y7IQN4"/>
<organism evidence="1 2">
    <name type="scientific">Papaver somniferum</name>
    <name type="common">Opium poppy</name>
    <dbReference type="NCBI Taxonomy" id="3469"/>
    <lineage>
        <taxon>Eukaryota</taxon>
        <taxon>Viridiplantae</taxon>
        <taxon>Streptophyta</taxon>
        <taxon>Embryophyta</taxon>
        <taxon>Tracheophyta</taxon>
        <taxon>Spermatophyta</taxon>
        <taxon>Magnoliopsida</taxon>
        <taxon>Ranunculales</taxon>
        <taxon>Papaveraceae</taxon>
        <taxon>Papaveroideae</taxon>
        <taxon>Papaver</taxon>
    </lineage>
</organism>